<keyword evidence="1" id="KW-0472">Membrane</keyword>
<dbReference type="HOGENOM" id="CLU_1872074_0_0_7"/>
<evidence type="ECO:0000256" key="1">
    <source>
        <dbReference type="SAM" id="Phobius"/>
    </source>
</evidence>
<dbReference type="AlphaFoldDB" id="C7LVI6"/>
<keyword evidence="1" id="KW-0812">Transmembrane</keyword>
<protein>
    <submittedName>
        <fullName evidence="2">Uncharacterized protein</fullName>
    </submittedName>
</protein>
<dbReference type="Proteomes" id="UP000002216">
    <property type="component" value="Chromosome"/>
</dbReference>
<feature type="transmembrane region" description="Helical" evidence="1">
    <location>
        <begin position="20"/>
        <end position="45"/>
    </location>
</feature>
<dbReference type="STRING" id="525897.Dbac_1650"/>
<organism evidence="2 3">
    <name type="scientific">Desulfomicrobium baculatum (strain DSM 4028 / VKM B-1378 / X)</name>
    <name type="common">Desulfovibrio baculatus</name>
    <dbReference type="NCBI Taxonomy" id="525897"/>
    <lineage>
        <taxon>Bacteria</taxon>
        <taxon>Pseudomonadati</taxon>
        <taxon>Thermodesulfobacteriota</taxon>
        <taxon>Desulfovibrionia</taxon>
        <taxon>Desulfovibrionales</taxon>
        <taxon>Desulfomicrobiaceae</taxon>
        <taxon>Desulfomicrobium</taxon>
    </lineage>
</organism>
<keyword evidence="1" id="KW-1133">Transmembrane helix</keyword>
<proteinExistence type="predicted"/>
<accession>C7LVI6</accession>
<dbReference type="KEGG" id="dba:Dbac_1650"/>
<dbReference type="EMBL" id="CP001629">
    <property type="protein sequence ID" value="ACU89742.1"/>
    <property type="molecule type" value="Genomic_DNA"/>
</dbReference>
<feature type="transmembrane region" description="Helical" evidence="1">
    <location>
        <begin position="108"/>
        <end position="132"/>
    </location>
</feature>
<evidence type="ECO:0000313" key="2">
    <source>
        <dbReference type="EMBL" id="ACU89742.1"/>
    </source>
</evidence>
<reference evidence="2 3" key="1">
    <citation type="journal article" date="2009" name="Stand. Genomic Sci.">
        <title>Complete genome sequence of Desulfomicrobium baculatum type strain (X).</title>
        <authorList>
            <person name="Copeland A."/>
            <person name="Spring S."/>
            <person name="Goker M."/>
            <person name="Schneider S."/>
            <person name="Lapidus A."/>
            <person name="Del Rio T.G."/>
            <person name="Tice H."/>
            <person name="Cheng J.F."/>
            <person name="Chen F."/>
            <person name="Nolan M."/>
            <person name="Bruce D."/>
            <person name="Goodwin L."/>
            <person name="Pitluck S."/>
            <person name="Ivanova N."/>
            <person name="Mavrommatis K."/>
            <person name="Ovchinnikova G."/>
            <person name="Pati A."/>
            <person name="Chen A."/>
            <person name="Palaniappan K."/>
            <person name="Land M."/>
            <person name="Hauser L."/>
            <person name="Chang Y.J."/>
            <person name="Jeffries C.C."/>
            <person name="Meincke L."/>
            <person name="Sims D."/>
            <person name="Brettin T."/>
            <person name="Detter J.C."/>
            <person name="Han C."/>
            <person name="Chain P."/>
            <person name="Bristow J."/>
            <person name="Eisen J.A."/>
            <person name="Markowitz V."/>
            <person name="Hugenholtz P."/>
            <person name="Kyrpides N.C."/>
            <person name="Klenk H.P."/>
            <person name="Lucas S."/>
        </authorList>
    </citation>
    <scope>NUCLEOTIDE SEQUENCE [LARGE SCALE GENOMIC DNA]</scope>
    <source>
        <strain evidence="3">DSM 4028 / VKM B-1378 / X</strain>
    </source>
</reference>
<name>C7LVI6_DESBD</name>
<gene>
    <name evidence="2" type="ordered locus">Dbac_1650</name>
</gene>
<evidence type="ECO:0000313" key="3">
    <source>
        <dbReference type="Proteomes" id="UP000002216"/>
    </source>
</evidence>
<sequence>MIEFERMSKEQFVELYKSFLGFVTQAVSISILINGGALIATLTFIGDIEKNIYLSMSKNLKISATFFIIGVVLGGISAILGYMTQFTYFKEEAFKKRPFLFNGTVLRVVLLSTLFLSILSFAGGAWLGIIALPTKI</sequence>
<dbReference type="RefSeq" id="WP_015773833.1">
    <property type="nucleotide sequence ID" value="NC_013173.1"/>
</dbReference>
<feature type="transmembrane region" description="Helical" evidence="1">
    <location>
        <begin position="66"/>
        <end position="88"/>
    </location>
</feature>
<keyword evidence="3" id="KW-1185">Reference proteome</keyword>